<dbReference type="Pfam" id="PF00005">
    <property type="entry name" value="ABC_tran"/>
    <property type="match status" value="1"/>
</dbReference>
<dbReference type="GO" id="GO:0005524">
    <property type="term" value="F:ATP binding"/>
    <property type="evidence" value="ECO:0007669"/>
    <property type="project" value="UniProtKB-KW"/>
</dbReference>
<name>A0A099I5K7_CLOIN</name>
<protein>
    <submittedName>
        <fullName evidence="5">ABC transporter ATP-binding protein</fullName>
    </submittedName>
    <submittedName>
        <fullName evidence="6">ATP-binding cassette domain-containing protein</fullName>
    </submittedName>
</protein>
<dbReference type="EMBL" id="JQIF01000051">
    <property type="protein sequence ID" value="KGJ52856.1"/>
    <property type="molecule type" value="Genomic_DNA"/>
</dbReference>
<dbReference type="InterPro" id="IPR003439">
    <property type="entry name" value="ABC_transporter-like_ATP-bd"/>
</dbReference>
<evidence type="ECO:0000313" key="7">
    <source>
        <dbReference type="EMBL" id="MZH56416.1"/>
    </source>
</evidence>
<evidence type="ECO:0000313" key="5">
    <source>
        <dbReference type="EMBL" id="KGJ52856.1"/>
    </source>
</evidence>
<evidence type="ECO:0000256" key="2">
    <source>
        <dbReference type="ARBA" id="ARBA00022741"/>
    </source>
</evidence>
<dbReference type="PROSITE" id="PS00211">
    <property type="entry name" value="ABC_TRANSPORTER_1"/>
    <property type="match status" value="1"/>
</dbReference>
<accession>A0A099I5K7</accession>
<dbReference type="Proteomes" id="UP001203972">
    <property type="component" value="Unassembled WGS sequence"/>
</dbReference>
<dbReference type="InterPro" id="IPR017871">
    <property type="entry name" value="ABC_transporter-like_CS"/>
</dbReference>
<dbReference type="PANTHER" id="PTHR42939">
    <property type="entry name" value="ABC TRANSPORTER ATP-BINDING PROTEIN ALBC-RELATED"/>
    <property type="match status" value="1"/>
</dbReference>
<dbReference type="RefSeq" id="WP_008819585.1">
    <property type="nucleotide sequence ID" value="NZ_AP025565.1"/>
</dbReference>
<reference evidence="5 8" key="1">
    <citation type="submission" date="2014-08" db="EMBL/GenBank/DDBJ databases">
        <title>Clostridium innocuum, an unnegligible vancomycin-resistant pathogen causing extra-intestinal infections.</title>
        <authorList>
            <person name="Feng Y."/>
            <person name="Chiu C.-H."/>
        </authorList>
    </citation>
    <scope>NUCLEOTIDE SEQUENCE [LARGE SCALE GENOMIC DNA]</scope>
    <source>
        <strain evidence="5 8">AN88</strain>
    </source>
</reference>
<evidence type="ECO:0000313" key="8">
    <source>
        <dbReference type="Proteomes" id="UP000030008"/>
    </source>
</evidence>
<dbReference type="InterPro" id="IPR003593">
    <property type="entry name" value="AAA+_ATPase"/>
</dbReference>
<dbReference type="InterPro" id="IPR051782">
    <property type="entry name" value="ABC_Transporter_VariousFunc"/>
</dbReference>
<dbReference type="GO" id="GO:0016887">
    <property type="term" value="F:ATP hydrolysis activity"/>
    <property type="evidence" value="ECO:0007669"/>
    <property type="project" value="InterPro"/>
</dbReference>
<evidence type="ECO:0000256" key="3">
    <source>
        <dbReference type="ARBA" id="ARBA00022840"/>
    </source>
</evidence>
<keyword evidence="3 5" id="KW-0067">ATP-binding</keyword>
<dbReference type="EMBL" id="JAKTMA010000046">
    <property type="protein sequence ID" value="MCR0234984.1"/>
    <property type="molecule type" value="Genomic_DNA"/>
</dbReference>
<dbReference type="AlphaFoldDB" id="A0A099I5K7"/>
<organism evidence="5 8">
    <name type="scientific">Clostridium innocuum</name>
    <dbReference type="NCBI Taxonomy" id="1522"/>
    <lineage>
        <taxon>Bacteria</taxon>
        <taxon>Bacillati</taxon>
        <taxon>Bacillota</taxon>
        <taxon>Clostridia</taxon>
        <taxon>Eubacteriales</taxon>
        <taxon>Clostridiaceae</taxon>
        <taxon>Clostridium</taxon>
    </lineage>
</organism>
<sequence>MLEIKNVSKSYADKRVLHHIDLRLSHGIYALLGPNGAGKSTLMNILCNQLNYEEGSVLYNDKDIRELKQAYYALLGYAPQQQGLYDEFSGERFLTYMALLKNIDRKQIRKEVLRVAELVNMQQHLKQRCGAYSGGMKQRILVAQALLGSPEILLFDEPTAGLDPKERVSLRRVFDSLKEEHTLLIATHVVSDVESIADEVIFLKQGKLIAQGGVDELLLCHPGIASLEELYLHLFAGEASC</sequence>
<dbReference type="Proteomes" id="UP000030008">
    <property type="component" value="Unassembled WGS sequence"/>
</dbReference>
<dbReference type="Gene3D" id="3.40.50.300">
    <property type="entry name" value="P-loop containing nucleotide triphosphate hydrolases"/>
    <property type="match status" value="1"/>
</dbReference>
<reference evidence="6" key="3">
    <citation type="journal article" date="2022" name="Clin. Infect. Dis.">
        <title>Association between Clostridium innocuum and antibiotic-associated diarrhea in adults and children: A cross-sectional study and comparative genomics analysis.</title>
        <authorList>
            <person name="Cherny K.E."/>
            <person name="Muscat E.B."/>
            <person name="Balaji A."/>
            <person name="Mukherjee J."/>
            <person name="Ozer E.A."/>
            <person name="Angarone M.P."/>
            <person name="Hauser A.R."/>
            <person name="Sichel J.S."/>
            <person name="Amponsah E."/>
            <person name="Kociolek L.K."/>
        </authorList>
    </citation>
    <scope>NUCLEOTIDE SEQUENCE</scope>
    <source>
        <strain evidence="6">NU1-AC-029v</strain>
    </source>
</reference>
<evidence type="ECO:0000256" key="1">
    <source>
        <dbReference type="ARBA" id="ARBA00022448"/>
    </source>
</evidence>
<dbReference type="InterPro" id="IPR027417">
    <property type="entry name" value="P-loop_NTPase"/>
</dbReference>
<dbReference type="SMART" id="SM00382">
    <property type="entry name" value="AAA"/>
    <property type="match status" value="1"/>
</dbReference>
<gene>
    <name evidence="5" type="ORF">CIAN88_12355</name>
    <name evidence="7" type="ORF">GT664_11815</name>
    <name evidence="6" type="ORF">MKC95_19630</name>
</gene>
<keyword evidence="1" id="KW-0813">Transport</keyword>
<dbReference type="PANTHER" id="PTHR42939:SF1">
    <property type="entry name" value="ABC TRANSPORTER ATP-BINDING PROTEIN ALBC-RELATED"/>
    <property type="match status" value="1"/>
</dbReference>
<feature type="domain" description="ABC transporter" evidence="4">
    <location>
        <begin position="2"/>
        <end position="230"/>
    </location>
</feature>
<evidence type="ECO:0000259" key="4">
    <source>
        <dbReference type="PROSITE" id="PS50893"/>
    </source>
</evidence>
<dbReference type="SUPFAM" id="SSF52540">
    <property type="entry name" value="P-loop containing nucleoside triphosphate hydrolases"/>
    <property type="match status" value="1"/>
</dbReference>
<comment type="caution">
    <text evidence="5">The sequence shown here is derived from an EMBL/GenBank/DDBJ whole genome shotgun (WGS) entry which is preliminary data.</text>
</comment>
<dbReference type="EMBL" id="WWTN01000019">
    <property type="protein sequence ID" value="MZH56416.1"/>
    <property type="molecule type" value="Genomic_DNA"/>
</dbReference>
<keyword evidence="2" id="KW-0547">Nucleotide-binding</keyword>
<reference evidence="7" key="2">
    <citation type="journal article" date="2019" name="Nat. Med.">
        <title>A library of human gut bacterial isolates paired with longitudinal multiomics data enables mechanistic microbiome research.</title>
        <authorList>
            <person name="Poyet M."/>
            <person name="Groussin M."/>
            <person name="Gibbons S.M."/>
            <person name="Avila-Pacheco J."/>
            <person name="Jiang X."/>
            <person name="Kearney S.M."/>
            <person name="Perrotta A.R."/>
            <person name="Berdy B."/>
            <person name="Zhao S."/>
            <person name="Lieberman T.D."/>
            <person name="Swanson P.K."/>
            <person name="Smith M."/>
            <person name="Roesemann S."/>
            <person name="Alexander J.E."/>
            <person name="Rich S.A."/>
            <person name="Livny J."/>
            <person name="Vlamakis H."/>
            <person name="Clish C."/>
            <person name="Bullock K."/>
            <person name="Deik A."/>
            <person name="Scott J."/>
            <person name="Pierce K.A."/>
            <person name="Xavier R.J."/>
            <person name="Alm E.J."/>
        </authorList>
    </citation>
    <scope>NUCLEOTIDE SEQUENCE</scope>
    <source>
        <strain evidence="7">BIOML-A12</strain>
    </source>
</reference>
<dbReference type="PROSITE" id="PS50893">
    <property type="entry name" value="ABC_TRANSPORTER_2"/>
    <property type="match status" value="1"/>
</dbReference>
<dbReference type="Proteomes" id="UP000604383">
    <property type="component" value="Unassembled WGS sequence"/>
</dbReference>
<proteinExistence type="predicted"/>
<evidence type="ECO:0000313" key="6">
    <source>
        <dbReference type="EMBL" id="MCR0234984.1"/>
    </source>
</evidence>